<dbReference type="EMBL" id="JBHEZY010000039">
    <property type="protein sequence ID" value="MFC1436563.1"/>
    <property type="molecule type" value="Genomic_DNA"/>
</dbReference>
<dbReference type="Proteomes" id="UP001592530">
    <property type="component" value="Unassembled WGS sequence"/>
</dbReference>
<accession>A0ABV6XE68</accession>
<evidence type="ECO:0000313" key="2">
    <source>
        <dbReference type="Proteomes" id="UP001592530"/>
    </source>
</evidence>
<dbReference type="RefSeq" id="WP_380560281.1">
    <property type="nucleotide sequence ID" value="NZ_JBHEZY010000039.1"/>
</dbReference>
<gene>
    <name evidence="1" type="ORF">ACEZDB_38620</name>
</gene>
<reference evidence="1 2" key="1">
    <citation type="submission" date="2024-09" db="EMBL/GenBank/DDBJ databases">
        <authorList>
            <person name="Lee S.D."/>
        </authorList>
    </citation>
    <scope>NUCLEOTIDE SEQUENCE [LARGE SCALE GENOMIC DNA]</scope>
    <source>
        <strain evidence="1 2">N1-3</strain>
    </source>
</reference>
<proteinExistence type="predicted"/>
<evidence type="ECO:0000313" key="1">
    <source>
        <dbReference type="EMBL" id="MFC1436563.1"/>
    </source>
</evidence>
<organism evidence="1 2">
    <name type="scientific">Streptacidiphilus alkalitolerans</name>
    <dbReference type="NCBI Taxonomy" id="3342712"/>
    <lineage>
        <taxon>Bacteria</taxon>
        <taxon>Bacillati</taxon>
        <taxon>Actinomycetota</taxon>
        <taxon>Actinomycetes</taxon>
        <taxon>Kitasatosporales</taxon>
        <taxon>Streptomycetaceae</taxon>
        <taxon>Streptacidiphilus</taxon>
    </lineage>
</organism>
<protein>
    <submittedName>
        <fullName evidence="1">Uncharacterized protein</fullName>
    </submittedName>
</protein>
<sequence length="145" mass="15399">MRAEPKGWVTVHGVRLPGGDLMPVWRLVTDSQVRAQAAAQLLGGTAEPDGAQRWAVVTQASALRVWIMEGSGSVLEFRLMKDPGLGVLGLDMGPWTLAEVFGAEAAARVARWSLGDLAARVVIVKDQGGGLVRHLAPALRRLASV</sequence>
<comment type="caution">
    <text evidence="1">The sequence shown here is derived from an EMBL/GenBank/DDBJ whole genome shotgun (WGS) entry which is preliminary data.</text>
</comment>
<name>A0ABV6XE68_9ACTN</name>